<dbReference type="Proteomes" id="UP000248817">
    <property type="component" value="Unassembled WGS sequence"/>
</dbReference>
<dbReference type="AlphaFoldDB" id="A0A2V5HLB8"/>
<protein>
    <recommendedName>
        <fullName evidence="4">Mitotic checkpoint regulator, MAD2B-interacting-domain-containing protein</fullName>
    </recommendedName>
</protein>
<dbReference type="EMBL" id="KZ825662">
    <property type="protein sequence ID" value="PYI25268.1"/>
    <property type="molecule type" value="Genomic_DNA"/>
</dbReference>
<evidence type="ECO:0008006" key="4">
    <source>
        <dbReference type="Google" id="ProtNLM"/>
    </source>
</evidence>
<name>A0A2V5HLB8_9EURO</name>
<dbReference type="GO" id="GO:0005634">
    <property type="term" value="C:nucleus"/>
    <property type="evidence" value="ECO:0007669"/>
    <property type="project" value="TreeGrafter"/>
</dbReference>
<organism evidence="2 3">
    <name type="scientific">Aspergillus indologenus CBS 114.80</name>
    <dbReference type="NCBI Taxonomy" id="1450541"/>
    <lineage>
        <taxon>Eukaryota</taxon>
        <taxon>Fungi</taxon>
        <taxon>Dikarya</taxon>
        <taxon>Ascomycota</taxon>
        <taxon>Pezizomycotina</taxon>
        <taxon>Eurotiomycetes</taxon>
        <taxon>Eurotiomycetidae</taxon>
        <taxon>Eurotiales</taxon>
        <taxon>Aspergillaceae</taxon>
        <taxon>Aspergillus</taxon>
        <taxon>Aspergillus subgen. Circumdati</taxon>
    </lineage>
</organism>
<evidence type="ECO:0000256" key="1">
    <source>
        <dbReference type="SAM" id="MobiDB-lite"/>
    </source>
</evidence>
<dbReference type="PANTHER" id="PTHR13621">
    <property type="entry name" value="PROLINE-RICH PROTEIN PRCC"/>
    <property type="match status" value="1"/>
</dbReference>
<sequence length="468" mass="47773">MALVAYSDSEASDSDPETTTTTTIPKKSTTTTTTTTTTPSTTTAPAPAPPSSTSTTTATTTTKPFQIDRTNPRKIRVALPDLKPDPSTTHTTTDDGPARKKPRIGGGGGGAFAGFNALLPAPKKPTATPKPSATGSSRKVFSLKTGATPGFDRQADAEMRSEMAVGRLGDETIPKAGSWRDAWDGENFGQGGEDRKTTTNTNTNTNTNPPPQEVKLTGNPMMFKPLSVGRGTQGKGKRKAAGGPIAVVSGGGGSSGTGAGAGAGTGTGAGAGAAATTATTPAPAKPKISLFSLSSSTEETATATVTAPTAPTPAPAAYEPLVYTSTQEAAAPAAGPEPELPHPSYPAPTGNTTNDPLSAIADDLNLTRAQRRQLFGRRSAAADPAGTTATAAAPRVLHFNTDQEYAANQQMAHEDLAAAQHNPVRAIAPGKHTLQQLVSAASTQREALEESFATGRRNKKEAGSKYGW</sequence>
<feature type="region of interest" description="Disordered" evidence="1">
    <location>
        <begin position="437"/>
        <end position="468"/>
    </location>
</feature>
<evidence type="ECO:0000313" key="3">
    <source>
        <dbReference type="Proteomes" id="UP000248817"/>
    </source>
</evidence>
<proteinExistence type="predicted"/>
<feature type="compositionally biased region" description="Low complexity" evidence="1">
    <location>
        <begin position="120"/>
        <end position="137"/>
    </location>
</feature>
<dbReference type="Pfam" id="PF10253">
    <property type="entry name" value="PRCC"/>
    <property type="match status" value="1"/>
</dbReference>
<feature type="region of interest" description="Disordered" evidence="1">
    <location>
        <begin position="327"/>
        <end position="351"/>
    </location>
</feature>
<keyword evidence="3" id="KW-1185">Reference proteome</keyword>
<accession>A0A2V5HLB8</accession>
<feature type="compositionally biased region" description="Low complexity" evidence="1">
    <location>
        <begin position="328"/>
        <end position="337"/>
    </location>
</feature>
<feature type="compositionally biased region" description="Low complexity" evidence="1">
    <location>
        <begin position="198"/>
        <end position="207"/>
    </location>
</feature>
<evidence type="ECO:0000313" key="2">
    <source>
        <dbReference type="EMBL" id="PYI25268.1"/>
    </source>
</evidence>
<gene>
    <name evidence="2" type="ORF">BP00DRAFT_431433</name>
</gene>
<reference evidence="2 3" key="1">
    <citation type="submission" date="2018-02" db="EMBL/GenBank/DDBJ databases">
        <title>The genomes of Aspergillus section Nigri reveals drivers in fungal speciation.</title>
        <authorList>
            <consortium name="DOE Joint Genome Institute"/>
            <person name="Vesth T.C."/>
            <person name="Nybo J."/>
            <person name="Theobald S."/>
            <person name="Brandl J."/>
            <person name="Frisvad J.C."/>
            <person name="Nielsen K.F."/>
            <person name="Lyhne E.K."/>
            <person name="Kogle M.E."/>
            <person name="Kuo A."/>
            <person name="Riley R."/>
            <person name="Clum A."/>
            <person name="Nolan M."/>
            <person name="Lipzen A."/>
            <person name="Salamov A."/>
            <person name="Henrissat B."/>
            <person name="Wiebenga A."/>
            <person name="De vries R.P."/>
            <person name="Grigoriev I.V."/>
            <person name="Mortensen U.H."/>
            <person name="Andersen M.R."/>
            <person name="Baker S.E."/>
        </authorList>
    </citation>
    <scope>NUCLEOTIDE SEQUENCE [LARGE SCALE GENOMIC DNA]</scope>
    <source>
        <strain evidence="2 3">CBS 114.80</strain>
    </source>
</reference>
<dbReference type="InterPro" id="IPR018800">
    <property type="entry name" value="PRCC"/>
</dbReference>
<feature type="compositionally biased region" description="Gly residues" evidence="1">
    <location>
        <begin position="249"/>
        <end position="271"/>
    </location>
</feature>
<feature type="region of interest" description="Disordered" evidence="1">
    <location>
        <begin position="1"/>
        <end position="285"/>
    </location>
</feature>
<feature type="compositionally biased region" description="Low complexity" evidence="1">
    <location>
        <begin position="18"/>
        <end position="64"/>
    </location>
</feature>
<feature type="compositionally biased region" description="Low complexity" evidence="1">
    <location>
        <begin position="272"/>
        <end position="282"/>
    </location>
</feature>
<dbReference type="PANTHER" id="PTHR13621:SF2">
    <property type="entry name" value="PROLINE-RICH PROTEIN PRCC"/>
    <property type="match status" value="1"/>
</dbReference>